<accession>X0S3M9</accession>
<comment type="caution">
    <text evidence="2">The sequence shown here is derived from an EMBL/GenBank/DDBJ whole genome shotgun (WGS) entry which is preliminary data.</text>
</comment>
<sequence>MKCGNCGDKGHESPACPYKWDDQKVKSYKKHKEKKRIALLKHWEKEFEENPLPRYTGPTEFDELQDFKKRIGLVTVRCRRSIPREIPQEPHEGRGLRVLLVDIENTQKQYEGIITNLAITQIGAWHRSQGDIVGWNIEDPDIAYISVVFTGHQDIAI</sequence>
<reference evidence="2" key="1">
    <citation type="journal article" date="2014" name="Front. Microbiol.">
        <title>High frequency of phylogenetically diverse reductive dehalogenase-homologous genes in deep subseafloor sedimentary metagenomes.</title>
        <authorList>
            <person name="Kawai M."/>
            <person name="Futagami T."/>
            <person name="Toyoda A."/>
            <person name="Takaki Y."/>
            <person name="Nishi S."/>
            <person name="Hori S."/>
            <person name="Arai W."/>
            <person name="Tsubouchi T."/>
            <person name="Morono Y."/>
            <person name="Uchiyama I."/>
            <person name="Ito T."/>
            <person name="Fujiyama A."/>
            <person name="Inagaki F."/>
            <person name="Takami H."/>
        </authorList>
    </citation>
    <scope>NUCLEOTIDE SEQUENCE</scope>
    <source>
        <strain evidence="2">Expedition CK06-06</strain>
    </source>
</reference>
<dbReference type="PROSITE" id="PS50158">
    <property type="entry name" value="ZF_CCHC"/>
    <property type="match status" value="1"/>
</dbReference>
<dbReference type="GO" id="GO:0003676">
    <property type="term" value="F:nucleic acid binding"/>
    <property type="evidence" value="ECO:0007669"/>
    <property type="project" value="InterPro"/>
</dbReference>
<dbReference type="InterPro" id="IPR001878">
    <property type="entry name" value="Znf_CCHC"/>
</dbReference>
<evidence type="ECO:0000313" key="2">
    <source>
        <dbReference type="EMBL" id="GAF75629.1"/>
    </source>
</evidence>
<feature type="domain" description="CCHC-type" evidence="1">
    <location>
        <begin position="2"/>
        <end position="17"/>
    </location>
</feature>
<feature type="non-terminal residue" evidence="2">
    <location>
        <position position="157"/>
    </location>
</feature>
<dbReference type="GO" id="GO:0008270">
    <property type="term" value="F:zinc ion binding"/>
    <property type="evidence" value="ECO:0007669"/>
    <property type="project" value="InterPro"/>
</dbReference>
<organism evidence="2">
    <name type="scientific">marine sediment metagenome</name>
    <dbReference type="NCBI Taxonomy" id="412755"/>
    <lineage>
        <taxon>unclassified sequences</taxon>
        <taxon>metagenomes</taxon>
        <taxon>ecological metagenomes</taxon>
    </lineage>
</organism>
<gene>
    <name evidence="2" type="ORF">S01H1_13412</name>
</gene>
<evidence type="ECO:0000259" key="1">
    <source>
        <dbReference type="PROSITE" id="PS50158"/>
    </source>
</evidence>
<dbReference type="EMBL" id="BARS01006919">
    <property type="protein sequence ID" value="GAF75629.1"/>
    <property type="molecule type" value="Genomic_DNA"/>
</dbReference>
<proteinExistence type="predicted"/>
<protein>
    <recommendedName>
        <fullName evidence="1">CCHC-type domain-containing protein</fullName>
    </recommendedName>
</protein>
<name>X0S3M9_9ZZZZ</name>
<dbReference type="AlphaFoldDB" id="X0S3M9"/>